<dbReference type="InterPro" id="IPR036291">
    <property type="entry name" value="NAD(P)-bd_dom_sf"/>
</dbReference>
<reference evidence="3" key="1">
    <citation type="submission" date="2016-08" db="EMBL/GenBank/DDBJ databases">
        <authorList>
            <person name="Tokovenko B."/>
            <person name="Kalinowski J."/>
        </authorList>
    </citation>
    <scope>NUCLEOTIDE SEQUENCE [LARGE SCALE GENOMIC DNA]</scope>
    <source>
        <strain evidence="3">UTMC102</strain>
    </source>
</reference>
<evidence type="ECO:0000313" key="2">
    <source>
        <dbReference type="EMBL" id="OOC53969.1"/>
    </source>
</evidence>
<evidence type="ECO:0000259" key="1">
    <source>
        <dbReference type="Pfam" id="PF13460"/>
    </source>
</evidence>
<sequence>MKTVLVTGGTGTLGTLVVERLRRAGHQVRGLSRHPDSQDPSSFSVDLRRGTGLAEAVQGADTVVHCATTPTGGDIESATHLLRALRRAGVKHLVYVSIVGVDRIPLGYYRDKHTVEQALEASGLGWSVLRATQFHDLVLTLCAGAARLPLMPVPQVDVQPVDAGEVAARLARLAEGDPVGRAPDMGGPRVESFRDLAGAYLSWAGLERRVLPVRLPGATFAAYRAGYHLTPQREVGTVTFQEFLDRHTTD</sequence>
<dbReference type="Pfam" id="PF13460">
    <property type="entry name" value="NAD_binding_10"/>
    <property type="match status" value="1"/>
</dbReference>
<dbReference type="PANTHER" id="PTHR43162:SF1">
    <property type="entry name" value="PRESTALK A DIFFERENTIATION PROTEIN A"/>
    <property type="match status" value="1"/>
</dbReference>
<feature type="domain" description="NAD(P)-binding" evidence="1">
    <location>
        <begin position="8"/>
        <end position="136"/>
    </location>
</feature>
<dbReference type="EMBL" id="MCOK01000001">
    <property type="protein sequence ID" value="OOC53969.1"/>
    <property type="molecule type" value="Genomic_DNA"/>
</dbReference>
<protein>
    <submittedName>
        <fullName evidence="2">Nucleoside-diphosphate sugar epimerase</fullName>
    </submittedName>
</protein>
<dbReference type="SUPFAM" id="SSF51735">
    <property type="entry name" value="NAD(P)-binding Rossmann-fold domains"/>
    <property type="match status" value="1"/>
</dbReference>
<accession>A0A1V3C0G4</accession>
<dbReference type="InterPro" id="IPR016040">
    <property type="entry name" value="NAD(P)-bd_dom"/>
</dbReference>
<dbReference type="Gene3D" id="3.40.50.720">
    <property type="entry name" value="NAD(P)-binding Rossmann-like Domain"/>
    <property type="match status" value="1"/>
</dbReference>
<evidence type="ECO:0000313" key="3">
    <source>
        <dbReference type="Proteomes" id="UP000189004"/>
    </source>
</evidence>
<proteinExistence type="predicted"/>
<dbReference type="Proteomes" id="UP000189004">
    <property type="component" value="Unassembled WGS sequence"/>
</dbReference>
<dbReference type="OrthoDB" id="9771302at2"/>
<name>A0A1V3C0G4_9ACTN</name>
<keyword evidence="3" id="KW-1185">Reference proteome</keyword>
<dbReference type="RefSeq" id="WP_077690362.1">
    <property type="nucleotide sequence ID" value="NZ_MCOK01000001.1"/>
</dbReference>
<dbReference type="PANTHER" id="PTHR43162">
    <property type="match status" value="1"/>
</dbReference>
<gene>
    <name evidence="2" type="ORF">NOSIN_09255</name>
</gene>
<dbReference type="InterPro" id="IPR051604">
    <property type="entry name" value="Ergot_Alk_Oxidoreductase"/>
</dbReference>
<organism evidence="2 3">
    <name type="scientific">Nocardiopsis sinuspersici</name>
    <dbReference type="NCBI Taxonomy" id="501010"/>
    <lineage>
        <taxon>Bacteria</taxon>
        <taxon>Bacillati</taxon>
        <taxon>Actinomycetota</taxon>
        <taxon>Actinomycetes</taxon>
        <taxon>Streptosporangiales</taxon>
        <taxon>Nocardiopsidaceae</taxon>
        <taxon>Nocardiopsis</taxon>
    </lineage>
</organism>
<dbReference type="STRING" id="501010.NOSIN_09255"/>
<dbReference type="AlphaFoldDB" id="A0A1V3C0G4"/>
<comment type="caution">
    <text evidence="2">The sequence shown here is derived from an EMBL/GenBank/DDBJ whole genome shotgun (WGS) entry which is preliminary data.</text>
</comment>